<organism evidence="1 2">
    <name type="scientific">Rhodococcus rhodnii LMG 5362</name>
    <dbReference type="NCBI Taxonomy" id="1273125"/>
    <lineage>
        <taxon>Bacteria</taxon>
        <taxon>Bacillati</taxon>
        <taxon>Actinomycetota</taxon>
        <taxon>Actinomycetes</taxon>
        <taxon>Mycobacteriales</taxon>
        <taxon>Nocardiaceae</taxon>
        <taxon>Rhodococcus</taxon>
    </lineage>
</organism>
<dbReference type="AlphaFoldDB" id="R7WPD6"/>
<evidence type="ECO:0000313" key="2">
    <source>
        <dbReference type="Proteomes" id="UP000013525"/>
    </source>
</evidence>
<dbReference type="EMBL" id="APMY01000079">
    <property type="protein sequence ID" value="EOM75824.1"/>
    <property type="molecule type" value="Genomic_DNA"/>
</dbReference>
<name>R7WPD6_9NOCA</name>
<reference evidence="1 2" key="1">
    <citation type="journal article" date="2013" name="Genome Announc.">
        <title>Draft Genome Sequence of Rhodococcus rhodnii Strain LMG5362, a Symbiont of Rhodnius prolixus (Hemiptera, Reduviidae, Triatominae), the Principle Vector of Trypanosoma cruzi.</title>
        <authorList>
            <person name="Pachebat J.A."/>
            <person name="van Keulen G."/>
            <person name="Whitten M.M."/>
            <person name="Girdwood S."/>
            <person name="Del Sol R."/>
            <person name="Dyson P.J."/>
            <person name="Facey P.D."/>
        </authorList>
    </citation>
    <scope>NUCLEOTIDE SEQUENCE [LARGE SCALE GENOMIC DNA]</scope>
    <source>
        <strain evidence="1 2">LMG 5362</strain>
    </source>
</reference>
<gene>
    <name evidence="1" type="ORF">Rrhod_2730</name>
</gene>
<keyword evidence="2" id="KW-1185">Reference proteome</keyword>
<sequence>MHQPVRGTSAPPGRRALVAESRTTLVRGGRRQGRRGIDVNGNCSYFAIGYVMLEPVRKCNRWEA</sequence>
<accession>R7WPD6</accession>
<proteinExistence type="predicted"/>
<protein>
    <submittedName>
        <fullName evidence="1">Uncharacterized protein</fullName>
    </submittedName>
</protein>
<evidence type="ECO:0000313" key="1">
    <source>
        <dbReference type="EMBL" id="EOM75824.1"/>
    </source>
</evidence>
<dbReference type="Proteomes" id="UP000013525">
    <property type="component" value="Unassembled WGS sequence"/>
</dbReference>
<comment type="caution">
    <text evidence="1">The sequence shown here is derived from an EMBL/GenBank/DDBJ whole genome shotgun (WGS) entry which is preliminary data.</text>
</comment>